<keyword evidence="1 6" id="KW-0597">Phosphoprotein</keyword>
<dbReference type="EMBL" id="JAUYVI010000007">
    <property type="protein sequence ID" value="MDQ7250409.1"/>
    <property type="molecule type" value="Genomic_DNA"/>
</dbReference>
<dbReference type="SMART" id="SM00862">
    <property type="entry name" value="Trans_reg_C"/>
    <property type="match status" value="1"/>
</dbReference>
<keyword evidence="3" id="KW-0805">Transcription regulation</keyword>
<dbReference type="SMART" id="SM00448">
    <property type="entry name" value="REC"/>
    <property type="match status" value="1"/>
</dbReference>
<dbReference type="Proteomes" id="UP001230156">
    <property type="component" value="Unassembled WGS sequence"/>
</dbReference>
<feature type="domain" description="Response regulatory" evidence="9">
    <location>
        <begin position="43"/>
        <end position="161"/>
    </location>
</feature>
<feature type="modified residue" description="4-aspartylphosphate" evidence="6">
    <location>
        <position position="97"/>
    </location>
</feature>
<protein>
    <submittedName>
        <fullName evidence="11">Winged helix-turn-helix domain-containing protein</fullName>
    </submittedName>
</protein>
<evidence type="ECO:0000259" key="10">
    <source>
        <dbReference type="PROSITE" id="PS51755"/>
    </source>
</evidence>
<dbReference type="PANTHER" id="PTHR48111">
    <property type="entry name" value="REGULATOR OF RPOS"/>
    <property type="match status" value="1"/>
</dbReference>
<dbReference type="InterPro" id="IPR036388">
    <property type="entry name" value="WH-like_DNA-bd_sf"/>
</dbReference>
<feature type="region of interest" description="Disordered" evidence="8">
    <location>
        <begin position="166"/>
        <end position="189"/>
    </location>
</feature>
<dbReference type="InterPro" id="IPR011006">
    <property type="entry name" value="CheY-like_superfamily"/>
</dbReference>
<dbReference type="Pfam" id="PF00072">
    <property type="entry name" value="Response_reg"/>
    <property type="match status" value="1"/>
</dbReference>
<evidence type="ECO:0000256" key="5">
    <source>
        <dbReference type="ARBA" id="ARBA00023163"/>
    </source>
</evidence>
<dbReference type="Gene3D" id="1.10.10.10">
    <property type="entry name" value="Winged helix-like DNA-binding domain superfamily/Winged helix DNA-binding domain"/>
    <property type="match status" value="1"/>
</dbReference>
<dbReference type="SUPFAM" id="SSF52172">
    <property type="entry name" value="CheY-like"/>
    <property type="match status" value="1"/>
</dbReference>
<feature type="compositionally biased region" description="Pro residues" evidence="8">
    <location>
        <begin position="175"/>
        <end position="189"/>
    </location>
</feature>
<dbReference type="InterPro" id="IPR016032">
    <property type="entry name" value="Sig_transdc_resp-reg_C-effctor"/>
</dbReference>
<dbReference type="InterPro" id="IPR001867">
    <property type="entry name" value="OmpR/PhoB-type_DNA-bd"/>
</dbReference>
<dbReference type="Gene3D" id="3.40.50.2300">
    <property type="match status" value="1"/>
</dbReference>
<dbReference type="SUPFAM" id="SSF46894">
    <property type="entry name" value="C-terminal effector domain of the bipartite response regulators"/>
    <property type="match status" value="1"/>
</dbReference>
<dbReference type="Pfam" id="PF00486">
    <property type="entry name" value="Trans_reg_C"/>
    <property type="match status" value="1"/>
</dbReference>
<reference evidence="12" key="1">
    <citation type="submission" date="2023-08" db="EMBL/GenBank/DDBJ databases">
        <title>Rhodospirillaceae gen. nov., a novel taxon isolated from the Yangtze River Yuezi River estuary sludge.</title>
        <authorList>
            <person name="Ruan L."/>
        </authorList>
    </citation>
    <scope>NUCLEOTIDE SEQUENCE [LARGE SCALE GENOMIC DNA]</scope>
    <source>
        <strain evidence="12">R-7</strain>
    </source>
</reference>
<dbReference type="PROSITE" id="PS50110">
    <property type="entry name" value="RESPONSE_REGULATORY"/>
    <property type="match status" value="1"/>
</dbReference>
<gene>
    <name evidence="11" type="ORF">Q8A70_22150</name>
</gene>
<accession>A0ABU0YRQ8</accession>
<feature type="domain" description="OmpR/PhoB-type" evidence="10">
    <location>
        <begin position="193"/>
        <end position="292"/>
    </location>
</feature>
<dbReference type="CDD" id="cd00383">
    <property type="entry name" value="trans_reg_C"/>
    <property type="match status" value="1"/>
</dbReference>
<evidence type="ECO:0000256" key="1">
    <source>
        <dbReference type="ARBA" id="ARBA00022553"/>
    </source>
</evidence>
<dbReference type="Gene3D" id="6.10.250.690">
    <property type="match status" value="1"/>
</dbReference>
<feature type="DNA-binding region" description="OmpR/PhoB-type" evidence="7">
    <location>
        <begin position="193"/>
        <end position="292"/>
    </location>
</feature>
<dbReference type="InterPro" id="IPR039420">
    <property type="entry name" value="WalR-like"/>
</dbReference>
<sequence length="297" mass="32731">MGGAWRCRATGRFPGCYDVLRNVTALEPAASLGQKEGMQHGKTILLVEDDREIGRLVCGLLSREGFSPRHVTSGFEMDSVLGEGSRNGKPINLVILDLMLPGEDGLSICRRLRAAGNLPILMLTAKKDDIDRIIGLEMGADDYLSKPFNPRELLARIRAILRRASPARLESSSPTPVPDPPPPSGVASLLPPPERLAFAGFIFDLGAHRLFRGEAEIELSTGDYEILVALARHPQRVLSRDQLLDLAKGRSWEAYDRSVDVALSRLRRKIEDDPTRPVLIKTIRNAGYMLAVPVERL</sequence>
<keyword evidence="5" id="KW-0804">Transcription</keyword>
<keyword evidence="2" id="KW-0902">Two-component regulatory system</keyword>
<dbReference type="RefSeq" id="WP_379960494.1">
    <property type="nucleotide sequence ID" value="NZ_JAUYVI010000007.1"/>
</dbReference>
<evidence type="ECO:0000313" key="11">
    <source>
        <dbReference type="EMBL" id="MDQ7250409.1"/>
    </source>
</evidence>
<comment type="caution">
    <text evidence="11">The sequence shown here is derived from an EMBL/GenBank/DDBJ whole genome shotgun (WGS) entry which is preliminary data.</text>
</comment>
<evidence type="ECO:0000256" key="2">
    <source>
        <dbReference type="ARBA" id="ARBA00023012"/>
    </source>
</evidence>
<evidence type="ECO:0000256" key="6">
    <source>
        <dbReference type="PROSITE-ProRule" id="PRU00169"/>
    </source>
</evidence>
<dbReference type="InterPro" id="IPR001789">
    <property type="entry name" value="Sig_transdc_resp-reg_receiver"/>
</dbReference>
<keyword evidence="4 7" id="KW-0238">DNA-binding</keyword>
<evidence type="ECO:0000259" key="9">
    <source>
        <dbReference type="PROSITE" id="PS50110"/>
    </source>
</evidence>
<keyword evidence="12" id="KW-1185">Reference proteome</keyword>
<evidence type="ECO:0000256" key="8">
    <source>
        <dbReference type="SAM" id="MobiDB-lite"/>
    </source>
</evidence>
<evidence type="ECO:0000256" key="3">
    <source>
        <dbReference type="ARBA" id="ARBA00023015"/>
    </source>
</evidence>
<proteinExistence type="predicted"/>
<organism evidence="11 12">
    <name type="scientific">Dongia sedimenti</name>
    <dbReference type="NCBI Taxonomy" id="3064282"/>
    <lineage>
        <taxon>Bacteria</taxon>
        <taxon>Pseudomonadati</taxon>
        <taxon>Pseudomonadota</taxon>
        <taxon>Alphaproteobacteria</taxon>
        <taxon>Rhodospirillales</taxon>
        <taxon>Dongiaceae</taxon>
        <taxon>Dongia</taxon>
    </lineage>
</organism>
<dbReference type="PANTHER" id="PTHR48111:SF4">
    <property type="entry name" value="DNA-BINDING DUAL TRANSCRIPTIONAL REGULATOR OMPR"/>
    <property type="match status" value="1"/>
</dbReference>
<evidence type="ECO:0000256" key="7">
    <source>
        <dbReference type="PROSITE-ProRule" id="PRU01091"/>
    </source>
</evidence>
<name>A0ABU0YRQ8_9PROT</name>
<dbReference type="PROSITE" id="PS51755">
    <property type="entry name" value="OMPR_PHOB"/>
    <property type="match status" value="1"/>
</dbReference>
<evidence type="ECO:0000313" key="12">
    <source>
        <dbReference type="Proteomes" id="UP001230156"/>
    </source>
</evidence>
<evidence type="ECO:0000256" key="4">
    <source>
        <dbReference type="ARBA" id="ARBA00023125"/>
    </source>
</evidence>